<keyword evidence="1" id="KW-0472">Membrane</keyword>
<organism evidence="2 3">
    <name type="scientific">Plasmodium yoelii yoelii</name>
    <dbReference type="NCBI Taxonomy" id="73239"/>
    <lineage>
        <taxon>Eukaryota</taxon>
        <taxon>Sar</taxon>
        <taxon>Alveolata</taxon>
        <taxon>Apicomplexa</taxon>
        <taxon>Aconoidasida</taxon>
        <taxon>Haemosporida</taxon>
        <taxon>Plasmodiidae</taxon>
        <taxon>Plasmodium</taxon>
        <taxon>Plasmodium (Vinckeia)</taxon>
    </lineage>
</organism>
<protein>
    <submittedName>
        <fullName evidence="2">PIR protein</fullName>
    </submittedName>
</protein>
<accession>A0AAE9WRA2</accession>
<evidence type="ECO:0000313" key="2">
    <source>
        <dbReference type="EMBL" id="WBY55114.1"/>
    </source>
</evidence>
<evidence type="ECO:0000313" key="3">
    <source>
        <dbReference type="Proteomes" id="UP001054126"/>
    </source>
</evidence>
<dbReference type="NCBIfam" id="TIGR01590">
    <property type="entry name" value="yir-bir-cir_Pla"/>
    <property type="match status" value="1"/>
</dbReference>
<name>A0AAE9WRA2_PLAYO</name>
<feature type="transmembrane region" description="Helical" evidence="1">
    <location>
        <begin position="296"/>
        <end position="317"/>
    </location>
</feature>
<gene>
    <name evidence="2" type="ORF">Py17XNL_000303750</name>
</gene>
<dbReference type="InterPro" id="IPR006477">
    <property type="entry name" value="Yir_bir_cir"/>
</dbReference>
<dbReference type="EMBL" id="CP115527">
    <property type="protein sequence ID" value="WBY55114.1"/>
    <property type="molecule type" value="Genomic_DNA"/>
</dbReference>
<reference evidence="2" key="1">
    <citation type="submission" date="2023-01" db="EMBL/GenBank/DDBJ databases">
        <title>Long-Read Genome Assembly and Gene Model Annotations for the Rodent Malaria Parasite Plasmodium yoelii 17XNL.</title>
        <authorList>
            <person name="Mitchell G.J."/>
            <person name="Sebastian A."/>
            <person name="Albert I."/>
            <person name="Lindner S.E."/>
        </authorList>
    </citation>
    <scope>NUCLEOTIDE SEQUENCE</scope>
    <source>
        <strain evidence="2">17XNL clone 1.1</strain>
    </source>
</reference>
<dbReference type="AlphaFoldDB" id="A0AAE9WRA2"/>
<dbReference type="Proteomes" id="UP001054126">
    <property type="component" value="Chromosome 3"/>
</dbReference>
<keyword evidence="1" id="KW-0812">Transmembrane</keyword>
<keyword evidence="1" id="KW-1133">Transmembrane helix</keyword>
<dbReference type="Pfam" id="PF06022">
    <property type="entry name" value="Cir_Bir_Yir"/>
    <property type="match status" value="1"/>
</dbReference>
<proteinExistence type="predicted"/>
<sequence>MDIINNHEFKHKLCYTYDQNFKNKFPIWQLIKWRLFPDELKNSKQYDFNNGTFKSYCSNNKCDNDTDIVNAGCLWLINEFFGKAGTSVDKHTYKDDLVCIMIWLSYKLNLKTFDNITTLKDFYSNHIEKNTEYTSRNVNDQTYGSYKSIIDTIKEYMDINISNMSKFYELLKLLCNMYNAYKNAKSNDFSEHANKFVSKYKEFLDDENNIDNSSYDKVLCIFSKYYNDFGKGTRFSNISTDRPPLPTEKTAKKVEVEGYNETKIGESSSETGQSDHETTIPSYDTTLSGLSLVNKLILVLSILAAIAISLVISYKYSLFGFRKRARKQYLRENLKK</sequence>
<evidence type="ECO:0000256" key="1">
    <source>
        <dbReference type="SAM" id="Phobius"/>
    </source>
</evidence>